<evidence type="ECO:0000256" key="3">
    <source>
        <dbReference type="ARBA" id="ARBA00023163"/>
    </source>
</evidence>
<dbReference type="SUPFAM" id="SSF46785">
    <property type="entry name" value="Winged helix' DNA-binding domain"/>
    <property type="match status" value="1"/>
</dbReference>
<dbReference type="GO" id="GO:0043565">
    <property type="term" value="F:sequence-specific DNA binding"/>
    <property type="evidence" value="ECO:0007669"/>
    <property type="project" value="InterPro"/>
</dbReference>
<keyword evidence="6" id="KW-1185">Reference proteome</keyword>
<evidence type="ECO:0000256" key="1">
    <source>
        <dbReference type="ARBA" id="ARBA00023015"/>
    </source>
</evidence>
<sequence length="142" mass="15501">MDEKNHEILRLLQQNARLPLKTLAGKVGLARSSVRERIARMEADGIILGYKADVQPDLYGGEAVRALLMIRLKRTPAREAVCRITALPAVRRCFSVSGDLDLVVEIEAAAMSGLNAARDEIALLPDIADLTTAIVLKDEKPT</sequence>
<feature type="domain" description="HTH asnC-type" evidence="4">
    <location>
        <begin position="1"/>
        <end position="63"/>
    </location>
</feature>
<keyword evidence="1" id="KW-0805">Transcription regulation</keyword>
<dbReference type="PROSITE" id="PS50956">
    <property type="entry name" value="HTH_ASNC_2"/>
    <property type="match status" value="1"/>
</dbReference>
<dbReference type="InterPro" id="IPR011008">
    <property type="entry name" value="Dimeric_a/b-barrel"/>
</dbReference>
<dbReference type="InterPro" id="IPR036390">
    <property type="entry name" value="WH_DNA-bd_sf"/>
</dbReference>
<dbReference type="GO" id="GO:0005829">
    <property type="term" value="C:cytosol"/>
    <property type="evidence" value="ECO:0007669"/>
    <property type="project" value="TreeGrafter"/>
</dbReference>
<evidence type="ECO:0000259" key="4">
    <source>
        <dbReference type="PROSITE" id="PS50956"/>
    </source>
</evidence>
<dbReference type="InterPro" id="IPR000485">
    <property type="entry name" value="AsnC-type_HTH_dom"/>
</dbReference>
<evidence type="ECO:0000313" key="5">
    <source>
        <dbReference type="EMBL" id="RDI53869.1"/>
    </source>
</evidence>
<keyword evidence="3" id="KW-0804">Transcription</keyword>
<dbReference type="GO" id="GO:0043200">
    <property type="term" value="P:response to amino acid"/>
    <property type="evidence" value="ECO:0007669"/>
    <property type="project" value="TreeGrafter"/>
</dbReference>
<organism evidence="5 6">
    <name type="scientific">Microvirga subterranea</name>
    <dbReference type="NCBI Taxonomy" id="186651"/>
    <lineage>
        <taxon>Bacteria</taxon>
        <taxon>Pseudomonadati</taxon>
        <taxon>Pseudomonadota</taxon>
        <taxon>Alphaproteobacteria</taxon>
        <taxon>Hyphomicrobiales</taxon>
        <taxon>Methylobacteriaceae</taxon>
        <taxon>Microvirga</taxon>
    </lineage>
</organism>
<proteinExistence type="predicted"/>
<dbReference type="PANTHER" id="PTHR30154">
    <property type="entry name" value="LEUCINE-RESPONSIVE REGULATORY PROTEIN"/>
    <property type="match status" value="1"/>
</dbReference>
<dbReference type="InterPro" id="IPR036388">
    <property type="entry name" value="WH-like_DNA-bd_sf"/>
</dbReference>
<dbReference type="Gene3D" id="3.30.70.920">
    <property type="match status" value="1"/>
</dbReference>
<dbReference type="Pfam" id="PF01037">
    <property type="entry name" value="AsnC_trans_reg"/>
    <property type="match status" value="1"/>
</dbReference>
<keyword evidence="2" id="KW-0238">DNA-binding</keyword>
<dbReference type="SMART" id="SM00344">
    <property type="entry name" value="HTH_ASNC"/>
    <property type="match status" value="1"/>
</dbReference>
<dbReference type="RefSeq" id="WP_114772546.1">
    <property type="nucleotide sequence ID" value="NZ_QQBB01000012.1"/>
</dbReference>
<dbReference type="SUPFAM" id="SSF54909">
    <property type="entry name" value="Dimeric alpha+beta barrel"/>
    <property type="match status" value="1"/>
</dbReference>
<dbReference type="Pfam" id="PF13404">
    <property type="entry name" value="HTH_AsnC-type"/>
    <property type="match status" value="1"/>
</dbReference>
<evidence type="ECO:0000256" key="2">
    <source>
        <dbReference type="ARBA" id="ARBA00023125"/>
    </source>
</evidence>
<protein>
    <submittedName>
        <fullName evidence="5">AsnC family transcriptional regulator</fullName>
    </submittedName>
</protein>
<dbReference type="OrthoDB" id="166264at2"/>
<accession>A0A370HAA5</accession>
<dbReference type="InterPro" id="IPR019888">
    <property type="entry name" value="Tscrpt_reg_AsnC-like"/>
</dbReference>
<dbReference type="Proteomes" id="UP000254925">
    <property type="component" value="Unassembled WGS sequence"/>
</dbReference>
<evidence type="ECO:0000313" key="6">
    <source>
        <dbReference type="Proteomes" id="UP000254925"/>
    </source>
</evidence>
<dbReference type="PRINTS" id="PR00033">
    <property type="entry name" value="HTHASNC"/>
</dbReference>
<dbReference type="PANTHER" id="PTHR30154:SF34">
    <property type="entry name" value="TRANSCRIPTIONAL REGULATOR AZLB"/>
    <property type="match status" value="1"/>
</dbReference>
<name>A0A370HAA5_9HYPH</name>
<comment type="caution">
    <text evidence="5">The sequence shown here is derived from an EMBL/GenBank/DDBJ whole genome shotgun (WGS) entry which is preliminary data.</text>
</comment>
<dbReference type="AlphaFoldDB" id="A0A370HAA5"/>
<gene>
    <name evidence="5" type="ORF">DES45_11273</name>
</gene>
<dbReference type="Gene3D" id="1.10.10.10">
    <property type="entry name" value="Winged helix-like DNA-binding domain superfamily/Winged helix DNA-binding domain"/>
    <property type="match status" value="1"/>
</dbReference>
<dbReference type="EMBL" id="QQBB01000012">
    <property type="protein sequence ID" value="RDI53869.1"/>
    <property type="molecule type" value="Genomic_DNA"/>
</dbReference>
<reference evidence="5 6" key="1">
    <citation type="submission" date="2018-07" db="EMBL/GenBank/DDBJ databases">
        <title>Genomic Encyclopedia of Type Strains, Phase IV (KMG-IV): sequencing the most valuable type-strain genomes for metagenomic binning, comparative biology and taxonomic classification.</title>
        <authorList>
            <person name="Goeker M."/>
        </authorList>
    </citation>
    <scope>NUCLEOTIDE SEQUENCE [LARGE SCALE GENOMIC DNA]</scope>
    <source>
        <strain evidence="5 6">DSM 14364</strain>
    </source>
</reference>
<dbReference type="InterPro" id="IPR019887">
    <property type="entry name" value="Tscrpt_reg_AsnC/Lrp_C"/>
</dbReference>